<dbReference type="GO" id="GO:0019441">
    <property type="term" value="P:L-tryptophan catabolic process to kynurenine"/>
    <property type="evidence" value="ECO:0007669"/>
    <property type="project" value="TreeGrafter"/>
</dbReference>
<dbReference type="GO" id="GO:0030170">
    <property type="term" value="F:pyridoxal phosphate binding"/>
    <property type="evidence" value="ECO:0007669"/>
    <property type="project" value="UniProtKB-UniRule"/>
</dbReference>
<comment type="subunit">
    <text evidence="5">Homodimer.</text>
</comment>
<dbReference type="Gene3D" id="3.40.640.10">
    <property type="entry name" value="Type I PLP-dependent aspartate aminotransferase-like (Major domain)"/>
    <property type="match status" value="1"/>
</dbReference>
<dbReference type="InterPro" id="IPR015424">
    <property type="entry name" value="PyrdxlP-dep_Trfase"/>
</dbReference>
<dbReference type="Gene3D" id="3.90.1150.10">
    <property type="entry name" value="Aspartate Aminotransferase, domain 1"/>
    <property type="match status" value="1"/>
</dbReference>
<keyword evidence="3 5" id="KW-0663">Pyridoxal phosphate</keyword>
<comment type="catalytic activity">
    <reaction evidence="5">
        <text>L-kynurenine + H2O = anthranilate + L-alanine + H(+)</text>
        <dbReference type="Rhea" id="RHEA:16813"/>
        <dbReference type="ChEBI" id="CHEBI:15377"/>
        <dbReference type="ChEBI" id="CHEBI:15378"/>
        <dbReference type="ChEBI" id="CHEBI:16567"/>
        <dbReference type="ChEBI" id="CHEBI:57959"/>
        <dbReference type="ChEBI" id="CHEBI:57972"/>
        <dbReference type="EC" id="3.7.1.3"/>
    </reaction>
</comment>
<dbReference type="GO" id="GO:0043420">
    <property type="term" value="P:anthranilate metabolic process"/>
    <property type="evidence" value="ECO:0007669"/>
    <property type="project" value="TreeGrafter"/>
</dbReference>
<accession>A0A5Q6RR87</accession>
<gene>
    <name evidence="6" type="primary">kynU</name>
    <name evidence="6" type="ORF">FE697_016755</name>
</gene>
<reference evidence="6 7" key="1">
    <citation type="submission" date="2019-09" db="EMBL/GenBank/DDBJ databases">
        <title>Mumia zhuanghuii sp. nov. isolated from the intestinal contents of plateau pika (Ochotona curzoniae) in the Qinghai-Tibet plateau of China.</title>
        <authorList>
            <person name="Tian Z."/>
        </authorList>
    </citation>
    <scope>NUCLEOTIDE SEQUENCE [LARGE SCALE GENOMIC DNA]</scope>
    <source>
        <strain evidence="7">350</strain>
    </source>
</reference>
<evidence type="ECO:0000256" key="5">
    <source>
        <dbReference type="PIRNR" id="PIRNR038800"/>
    </source>
</evidence>
<name>A0A5Q6RR87_9ACTN</name>
<evidence type="ECO:0000256" key="4">
    <source>
        <dbReference type="NCBIfam" id="TIGR01814"/>
    </source>
</evidence>
<dbReference type="RefSeq" id="WP_149770767.1">
    <property type="nucleotide sequence ID" value="NZ_VDFQ02000005.1"/>
</dbReference>
<comment type="cofactor">
    <cofactor evidence="5">
        <name>pyridoxal 5'-phosphate</name>
        <dbReference type="ChEBI" id="CHEBI:597326"/>
    </cofactor>
</comment>
<dbReference type="SUPFAM" id="SSF53383">
    <property type="entry name" value="PLP-dependent transferases"/>
    <property type="match status" value="1"/>
</dbReference>
<comment type="pathway">
    <text evidence="5">Cofactor biosynthesis; NAD(+) biosynthesis; quinolinate from L-kynurenine: step 2/3.</text>
</comment>
<evidence type="ECO:0000313" key="6">
    <source>
        <dbReference type="EMBL" id="KAA1420598.1"/>
    </source>
</evidence>
<dbReference type="EC" id="3.7.1.3" evidence="4 5"/>
<dbReference type="PANTHER" id="PTHR14084">
    <property type="entry name" value="KYNURENINASE"/>
    <property type="match status" value="1"/>
</dbReference>
<dbReference type="InterPro" id="IPR010111">
    <property type="entry name" value="Kynureninase"/>
</dbReference>
<dbReference type="UniPathway" id="UPA00334">
    <property type="reaction ID" value="UER00455"/>
</dbReference>
<dbReference type="PANTHER" id="PTHR14084:SF0">
    <property type="entry name" value="KYNURENINASE"/>
    <property type="match status" value="1"/>
</dbReference>
<evidence type="ECO:0000256" key="2">
    <source>
        <dbReference type="ARBA" id="ARBA00022801"/>
    </source>
</evidence>
<organism evidence="6 7">
    <name type="scientific">Mumia zhuanghuii</name>
    <dbReference type="NCBI Taxonomy" id="2585211"/>
    <lineage>
        <taxon>Bacteria</taxon>
        <taxon>Bacillati</taxon>
        <taxon>Actinomycetota</taxon>
        <taxon>Actinomycetes</taxon>
        <taxon>Propionibacteriales</taxon>
        <taxon>Nocardioidaceae</taxon>
        <taxon>Mumia</taxon>
    </lineage>
</organism>
<dbReference type="InterPro" id="IPR015422">
    <property type="entry name" value="PyrdxlP-dep_Trfase_small"/>
</dbReference>
<dbReference type="AlphaFoldDB" id="A0A5Q6RR87"/>
<dbReference type="PIRSF" id="PIRSF038800">
    <property type="entry name" value="KYNU"/>
    <property type="match status" value="1"/>
</dbReference>
<evidence type="ECO:0000313" key="7">
    <source>
        <dbReference type="Proteomes" id="UP000307768"/>
    </source>
</evidence>
<comment type="similarity">
    <text evidence="5">Belongs to the kynureninase family.</text>
</comment>
<evidence type="ECO:0000256" key="1">
    <source>
        <dbReference type="ARBA" id="ARBA00022642"/>
    </source>
</evidence>
<dbReference type="NCBIfam" id="TIGR01814">
    <property type="entry name" value="kynureninase"/>
    <property type="match status" value="1"/>
</dbReference>
<keyword evidence="1 5" id="KW-0662">Pyridine nucleotide biosynthesis</keyword>
<dbReference type="GO" id="GO:0030429">
    <property type="term" value="F:kynureninase activity"/>
    <property type="evidence" value="ECO:0007669"/>
    <property type="project" value="UniProtKB-UniRule"/>
</dbReference>
<comment type="pathway">
    <text evidence="5">Amino-acid degradation; L-kynurenine degradation; L-alanine and anthranilate from L-kynurenine: step 1/1.</text>
</comment>
<dbReference type="Proteomes" id="UP000307768">
    <property type="component" value="Unassembled WGS sequence"/>
</dbReference>
<evidence type="ECO:0000256" key="3">
    <source>
        <dbReference type="ARBA" id="ARBA00022898"/>
    </source>
</evidence>
<dbReference type="GO" id="GO:0097053">
    <property type="term" value="P:L-kynurenine catabolic process"/>
    <property type="evidence" value="ECO:0007669"/>
    <property type="project" value="UniProtKB-UniPathway"/>
</dbReference>
<protein>
    <recommendedName>
        <fullName evidence="4 5">Kynureninase</fullName>
        <ecNumber evidence="4 5">3.7.1.3</ecNumber>
    </recommendedName>
</protein>
<comment type="caution">
    <text evidence="6">The sequence shown here is derived from an EMBL/GenBank/DDBJ whole genome shotgun (WGS) entry which is preliminary data.</text>
</comment>
<dbReference type="GO" id="GO:0005737">
    <property type="term" value="C:cytoplasm"/>
    <property type="evidence" value="ECO:0007669"/>
    <property type="project" value="UniProtKB-UniRule"/>
</dbReference>
<proteinExistence type="inferred from homology"/>
<dbReference type="EMBL" id="VDFQ02000005">
    <property type="protein sequence ID" value="KAA1420598.1"/>
    <property type="molecule type" value="Genomic_DNA"/>
</dbReference>
<comment type="catalytic activity">
    <reaction evidence="5">
        <text>3-hydroxy-L-kynurenine + H2O = 3-hydroxyanthranilate + L-alanine + H(+)</text>
        <dbReference type="Rhea" id="RHEA:25143"/>
        <dbReference type="ChEBI" id="CHEBI:15377"/>
        <dbReference type="ChEBI" id="CHEBI:15378"/>
        <dbReference type="ChEBI" id="CHEBI:36559"/>
        <dbReference type="ChEBI" id="CHEBI:57972"/>
        <dbReference type="ChEBI" id="CHEBI:58125"/>
        <dbReference type="EC" id="3.7.1.3"/>
    </reaction>
</comment>
<dbReference type="OrthoDB" id="9812626at2"/>
<dbReference type="Pfam" id="PF22580">
    <property type="entry name" value="KYNU_C"/>
    <property type="match status" value="1"/>
</dbReference>
<comment type="function">
    <text evidence="5">Catalyzes the cleavage of L-kynurenine (L-Kyn) and L-3-hydroxykynurenine (L-3OHKyn) into anthranilic acid (AA) and 3-hydroxyanthranilic acid (3-OHAA), respectively.</text>
</comment>
<dbReference type="InterPro" id="IPR015421">
    <property type="entry name" value="PyrdxlP-dep_Trfase_major"/>
</dbReference>
<dbReference type="UniPathway" id="UPA00253">
    <property type="reaction ID" value="UER00329"/>
</dbReference>
<keyword evidence="2 5" id="KW-0378">Hydrolase</keyword>
<sequence>MTPTYDDAVALDRADPLAPFRSEFLMTDDPVAYLDGNSLGRPPLRTLERVEQTLRHAWGERLIRSWEEGWLDLPEQVGDRLATACLGAAAGQTVVAESTSVNIFKLLHAGCSLRPDRDEIVATDSDFPTDRYLVDSVAAARGLTVRWVRPDLVEGVTEAALREVLSERTALVLLSHVDYRSGAMLDVGAVTALVHEFDALAAWDLCHSAGVVPLALDADDVDLAVGCTYKYLNAGPGAPAFLYVAERHLGSVRQPITGWWSSADRFAMGPTYEPDPSIRAMLSGTAYVPGIVAVDASVSLVAEAGIEAIRAKAVALTDLCVELVDAWLAPYGFVVASPRDSARRGGHVTIQGPRAREVADAMYEAQVIPDFRNPDMIRLGLSPLTTSYAELWRALDVTRRIVDAI</sequence>
<dbReference type="GO" id="GO:0009435">
    <property type="term" value="P:NAD+ biosynthetic process"/>
    <property type="evidence" value="ECO:0007669"/>
    <property type="project" value="UniProtKB-UniRule"/>
</dbReference>